<dbReference type="PRINTS" id="PR01415">
    <property type="entry name" value="ANKYRIN"/>
</dbReference>
<keyword evidence="4" id="KW-1185">Reference proteome</keyword>
<dbReference type="InterPro" id="IPR020683">
    <property type="entry name" value="DUF3447"/>
</dbReference>
<feature type="repeat" description="ANK" evidence="1">
    <location>
        <begin position="443"/>
        <end position="475"/>
    </location>
</feature>
<sequence>MSDQNVRPNKYGELRNKYKYYIDLYNALYQLKTEKEEELKKIYKKIQTELIDSKRFLPQRIVEDILNIIPCNNRYTKSYLSLAKFICDDYHVKEINRINPISNFFFYKEYGIKLDKSCDFEKINTEELDILTTDTIYRAIMNNDLKRLISFTEREGFDKDKELYNKLYQCPTYNLSYLDLCCYYGAIDCFKFLRTKFNSEITRVSLEFSFLGGNPDIMSECLKYQKPDMWCMIYAIISHNIDFVTFLMNEYNLDVKINNCPKFKNLESLFVYFDKTNDINNCFAYSAMFNIPSLCEYFLSLGADIHAINDDGQTALFGAASNNSYETAKFLLSQGADTNEKNRIEMTALHISAKNNYKELVKLLISHGANVDEKTPDGRTPLHLAIKNNCTETIELLLSLGANINEKNICGTTVIHTAAYQCRKEIAEVLISHGANINEKGDNGKPVLHEAAYNNSTETAELLISHGIDINEKDNDGQTALHIATDIDN</sequence>
<feature type="domain" description="DUF3447" evidence="2">
    <location>
        <begin position="197"/>
        <end position="272"/>
    </location>
</feature>
<dbReference type="OrthoDB" id="194358at2759"/>
<dbReference type="Pfam" id="PF12796">
    <property type="entry name" value="Ank_2"/>
    <property type="match status" value="2"/>
</dbReference>
<evidence type="ECO:0000313" key="4">
    <source>
        <dbReference type="Proteomes" id="UP000001542"/>
    </source>
</evidence>
<dbReference type="PROSITE" id="PS50297">
    <property type="entry name" value="ANK_REP_REGION"/>
    <property type="match status" value="5"/>
</dbReference>
<dbReference type="VEuPathDB" id="TrichDB:TVAGG3_0606980"/>
<proteinExistence type="predicted"/>
<dbReference type="Gene3D" id="1.25.40.20">
    <property type="entry name" value="Ankyrin repeat-containing domain"/>
    <property type="match status" value="1"/>
</dbReference>
<dbReference type="PANTHER" id="PTHR24182">
    <property type="entry name" value="ANKYRIN REPEAT AND SOCS BOX CONTAINING 4"/>
    <property type="match status" value="1"/>
</dbReference>
<dbReference type="InterPro" id="IPR002110">
    <property type="entry name" value="Ankyrin_rpt"/>
</dbReference>
<keyword evidence="1" id="KW-0040">ANK repeat</keyword>
<dbReference type="InParanoid" id="A2DCS9"/>
<organism evidence="3 4">
    <name type="scientific">Trichomonas vaginalis (strain ATCC PRA-98 / G3)</name>
    <dbReference type="NCBI Taxonomy" id="412133"/>
    <lineage>
        <taxon>Eukaryota</taxon>
        <taxon>Metamonada</taxon>
        <taxon>Parabasalia</taxon>
        <taxon>Trichomonadida</taxon>
        <taxon>Trichomonadidae</taxon>
        <taxon>Trichomonas</taxon>
    </lineage>
</organism>
<dbReference type="SUPFAM" id="SSF48403">
    <property type="entry name" value="Ankyrin repeat"/>
    <property type="match status" value="1"/>
</dbReference>
<dbReference type="eggNOG" id="KOG4177">
    <property type="taxonomic scope" value="Eukaryota"/>
</dbReference>
<dbReference type="PROSITE" id="PS50088">
    <property type="entry name" value="ANK_REPEAT"/>
    <property type="match status" value="5"/>
</dbReference>
<dbReference type="KEGG" id="tva:5467234"/>
<feature type="repeat" description="ANK" evidence="1">
    <location>
        <begin position="377"/>
        <end position="409"/>
    </location>
</feature>
<name>A2DCS9_TRIV3</name>
<evidence type="ECO:0000259" key="2">
    <source>
        <dbReference type="Pfam" id="PF11929"/>
    </source>
</evidence>
<dbReference type="Pfam" id="PF11929">
    <property type="entry name" value="DUF3447"/>
    <property type="match status" value="1"/>
</dbReference>
<feature type="repeat" description="ANK" evidence="1">
    <location>
        <begin position="311"/>
        <end position="343"/>
    </location>
</feature>
<dbReference type="VEuPathDB" id="TrichDB:TVAG_267970"/>
<feature type="repeat" description="ANK" evidence="1">
    <location>
        <begin position="344"/>
        <end position="376"/>
    </location>
</feature>
<accession>A2DCS9</accession>
<dbReference type="Proteomes" id="UP000001542">
    <property type="component" value="Unassembled WGS sequence"/>
</dbReference>
<reference evidence="3" key="1">
    <citation type="submission" date="2006-10" db="EMBL/GenBank/DDBJ databases">
        <authorList>
            <person name="Amadeo P."/>
            <person name="Zhao Q."/>
            <person name="Wortman J."/>
            <person name="Fraser-Liggett C."/>
            <person name="Carlton J."/>
        </authorList>
    </citation>
    <scope>NUCLEOTIDE SEQUENCE</scope>
    <source>
        <strain evidence="3">G3</strain>
    </source>
</reference>
<feature type="repeat" description="ANK" evidence="1">
    <location>
        <begin position="410"/>
        <end position="442"/>
    </location>
</feature>
<evidence type="ECO:0000313" key="3">
    <source>
        <dbReference type="EMBL" id="EAY21703.1"/>
    </source>
</evidence>
<dbReference type="AlphaFoldDB" id="A2DCS9"/>
<dbReference type="InterPro" id="IPR036770">
    <property type="entry name" value="Ankyrin_rpt-contain_sf"/>
</dbReference>
<dbReference type="SUPFAM" id="SSF140860">
    <property type="entry name" value="Pseudo ankyrin repeat-like"/>
    <property type="match status" value="1"/>
</dbReference>
<protein>
    <submittedName>
        <fullName evidence="3">Ankyrin repeat protein, putative</fullName>
    </submittedName>
</protein>
<dbReference type="PANTHER" id="PTHR24182:SF13">
    <property type="entry name" value="LD18443P"/>
    <property type="match status" value="1"/>
</dbReference>
<dbReference type="EMBL" id="DS113188">
    <property type="protein sequence ID" value="EAY21703.1"/>
    <property type="molecule type" value="Genomic_DNA"/>
</dbReference>
<dbReference type="RefSeq" id="XP_001582689.1">
    <property type="nucleotide sequence ID" value="XM_001582639.1"/>
</dbReference>
<gene>
    <name evidence="3" type="ORF">TVAG_237290</name>
</gene>
<dbReference type="Pfam" id="PF00023">
    <property type="entry name" value="Ank"/>
    <property type="match status" value="1"/>
</dbReference>
<evidence type="ECO:0000256" key="1">
    <source>
        <dbReference type="PROSITE-ProRule" id="PRU00023"/>
    </source>
</evidence>
<reference evidence="3" key="2">
    <citation type="journal article" date="2007" name="Science">
        <title>Draft genome sequence of the sexually transmitted pathogen Trichomonas vaginalis.</title>
        <authorList>
            <person name="Carlton J.M."/>
            <person name="Hirt R.P."/>
            <person name="Silva J.C."/>
            <person name="Delcher A.L."/>
            <person name="Schatz M."/>
            <person name="Zhao Q."/>
            <person name="Wortman J.R."/>
            <person name="Bidwell S.L."/>
            <person name="Alsmark U.C.M."/>
            <person name="Besteiro S."/>
            <person name="Sicheritz-Ponten T."/>
            <person name="Noel C.J."/>
            <person name="Dacks J.B."/>
            <person name="Foster P.G."/>
            <person name="Simillion C."/>
            <person name="Van de Peer Y."/>
            <person name="Miranda-Saavedra D."/>
            <person name="Barton G.J."/>
            <person name="Westrop G.D."/>
            <person name="Mueller S."/>
            <person name="Dessi D."/>
            <person name="Fiori P.L."/>
            <person name="Ren Q."/>
            <person name="Paulsen I."/>
            <person name="Zhang H."/>
            <person name="Bastida-Corcuera F.D."/>
            <person name="Simoes-Barbosa A."/>
            <person name="Brown M.T."/>
            <person name="Hayes R.D."/>
            <person name="Mukherjee M."/>
            <person name="Okumura C.Y."/>
            <person name="Schneider R."/>
            <person name="Smith A.J."/>
            <person name="Vanacova S."/>
            <person name="Villalvazo M."/>
            <person name="Haas B.J."/>
            <person name="Pertea M."/>
            <person name="Feldblyum T.V."/>
            <person name="Utterback T.R."/>
            <person name="Shu C.L."/>
            <person name="Osoegawa K."/>
            <person name="de Jong P.J."/>
            <person name="Hrdy I."/>
            <person name="Horvathova L."/>
            <person name="Zubacova Z."/>
            <person name="Dolezal P."/>
            <person name="Malik S.B."/>
            <person name="Logsdon J.M. Jr."/>
            <person name="Henze K."/>
            <person name="Gupta A."/>
            <person name="Wang C.C."/>
            <person name="Dunne R.L."/>
            <person name="Upcroft J.A."/>
            <person name="Upcroft P."/>
            <person name="White O."/>
            <person name="Salzberg S.L."/>
            <person name="Tang P."/>
            <person name="Chiu C.-H."/>
            <person name="Lee Y.-S."/>
            <person name="Embley T.M."/>
            <person name="Coombs G.H."/>
            <person name="Mottram J.C."/>
            <person name="Tachezy J."/>
            <person name="Fraser-Liggett C.M."/>
            <person name="Johnson P.J."/>
        </authorList>
    </citation>
    <scope>NUCLEOTIDE SEQUENCE [LARGE SCALE GENOMIC DNA]</scope>
    <source>
        <strain evidence="3">G3</strain>
    </source>
</reference>
<dbReference type="SMART" id="SM00248">
    <property type="entry name" value="ANK"/>
    <property type="match status" value="8"/>
</dbReference>
<dbReference type="STRING" id="5722.A2DCS9"/>